<dbReference type="Proteomes" id="UP001175271">
    <property type="component" value="Unassembled WGS sequence"/>
</dbReference>
<comment type="caution">
    <text evidence="2">The sequence shown here is derived from an EMBL/GenBank/DDBJ whole genome shotgun (WGS) entry which is preliminary data.</text>
</comment>
<feature type="region of interest" description="Disordered" evidence="1">
    <location>
        <begin position="388"/>
        <end position="685"/>
    </location>
</feature>
<feature type="compositionally biased region" description="Basic and acidic residues" evidence="1">
    <location>
        <begin position="494"/>
        <end position="511"/>
    </location>
</feature>
<feature type="compositionally biased region" description="Basic and acidic residues" evidence="1">
    <location>
        <begin position="541"/>
        <end position="551"/>
    </location>
</feature>
<feature type="compositionally biased region" description="Pro residues" evidence="1">
    <location>
        <begin position="474"/>
        <end position="484"/>
    </location>
</feature>
<gene>
    <name evidence="2" type="ORF">QR680_003249</name>
</gene>
<proteinExistence type="predicted"/>
<accession>A0AA39LJY0</accession>
<feature type="compositionally biased region" description="Low complexity" evidence="1">
    <location>
        <begin position="568"/>
        <end position="609"/>
    </location>
</feature>
<reference evidence="2" key="1">
    <citation type="submission" date="2023-06" db="EMBL/GenBank/DDBJ databases">
        <title>Genomic analysis of the entomopathogenic nematode Steinernema hermaphroditum.</title>
        <authorList>
            <person name="Schwarz E.M."/>
            <person name="Heppert J.K."/>
            <person name="Baniya A."/>
            <person name="Schwartz H.T."/>
            <person name="Tan C.-H."/>
            <person name="Antoshechkin I."/>
            <person name="Sternberg P.W."/>
            <person name="Goodrich-Blair H."/>
            <person name="Dillman A.R."/>
        </authorList>
    </citation>
    <scope>NUCLEOTIDE SEQUENCE</scope>
    <source>
        <strain evidence="2">PS9179</strain>
        <tissue evidence="2">Whole animal</tissue>
    </source>
</reference>
<feature type="compositionally biased region" description="Low complexity" evidence="1">
    <location>
        <begin position="420"/>
        <end position="437"/>
    </location>
</feature>
<evidence type="ECO:0000313" key="2">
    <source>
        <dbReference type="EMBL" id="KAK0399860.1"/>
    </source>
</evidence>
<sequence>MQEDRTVRTVADLQTLGEAALLEAGPLEVHPLEVHLGAEHQAKVAHTAAVLQVHLGDHLQVVQQILDRLEALRRRRRLREADKHRVPTTVAVPPFQVRKCLHRCKAQTKRNMRTKLMHLKRVAHLRLRRLEVHPAQLDQHHPRQREVRPVLAEDHPRRLQLLLVPLSEVLSQPEVLRQEDPLVQAALVERTRKEVPEHRRLPPQEATQQADHTVPVHREVAHHRAPRQPIHKGAKHRPLPHHQLEVDLLEDLHPEVDLLEDHTILLAPQLIIVVFARRIRIVIILIVFGRKWICWRIFIRKWIYWRIFIRKWIYWRIIQYFWRYRRKLSPTACYFFKLVIVIFARRVRIVIIVIVIFRKWICWRIIQCIGFFCRRSRTAACYFISSGESSSSAGSGPSGAGSGSPAAGYGNAQEKGETPSVSSGQPSSSGSYSSGFGTTPASLLGGNPTDITKEESGQYPSPHHEESGEIQPLPVAPRVPPTAQKPPLSGQYEVHNEVTDGEEPHVPEESKPSPPKASVPYEEEKSVQPSPHLSEEEEEHDLNRNEGKTAEYEEETNVEPPKESGATYSQGVSAPSSSSAQGQSSSYTGGQPATGTSSSSSQKGQYSGTEATSEGSNNYETTKTEPSVPGSTSVGIGPRPGPISKPLRPVSIPYQPRPQVQTNNYVPQGGYQPGPQGGYQARPSGGYQTGPAIKLLNSQLVNLVAAVVTGFHALAASAHLSTSTRAQLPNPLVDRLAAMLQLLCLITVEEVVAIAAVVAPAVVEPHQHRATAAVVAHPRNNKPSHRSVEGKRDRLLLDCSVCVDDSEVASRTSCVP</sequence>
<keyword evidence="3" id="KW-1185">Reference proteome</keyword>
<dbReference type="EMBL" id="JAUCMV010000005">
    <property type="protein sequence ID" value="KAK0399860.1"/>
    <property type="molecule type" value="Genomic_DNA"/>
</dbReference>
<protein>
    <submittedName>
        <fullName evidence="2">Uncharacterized protein</fullName>
    </submittedName>
</protein>
<organism evidence="2 3">
    <name type="scientific">Steinernema hermaphroditum</name>
    <dbReference type="NCBI Taxonomy" id="289476"/>
    <lineage>
        <taxon>Eukaryota</taxon>
        <taxon>Metazoa</taxon>
        <taxon>Ecdysozoa</taxon>
        <taxon>Nematoda</taxon>
        <taxon>Chromadorea</taxon>
        <taxon>Rhabditida</taxon>
        <taxon>Tylenchina</taxon>
        <taxon>Panagrolaimomorpha</taxon>
        <taxon>Strongyloidoidea</taxon>
        <taxon>Steinernematidae</taxon>
        <taxon>Steinernema</taxon>
    </lineage>
</organism>
<feature type="compositionally biased region" description="Basic and acidic residues" evidence="1">
    <location>
        <begin position="451"/>
        <end position="467"/>
    </location>
</feature>
<feature type="compositionally biased region" description="Polar residues" evidence="1">
    <location>
        <begin position="610"/>
        <end position="634"/>
    </location>
</feature>
<dbReference type="AlphaFoldDB" id="A0AA39LJY0"/>
<evidence type="ECO:0000313" key="3">
    <source>
        <dbReference type="Proteomes" id="UP001175271"/>
    </source>
</evidence>
<evidence type="ECO:0000256" key="1">
    <source>
        <dbReference type="SAM" id="MobiDB-lite"/>
    </source>
</evidence>
<name>A0AA39LJY0_9BILA</name>